<dbReference type="Pfam" id="PF07963">
    <property type="entry name" value="N_methyl"/>
    <property type="match status" value="1"/>
</dbReference>
<dbReference type="InterPro" id="IPR045584">
    <property type="entry name" value="Pilin-like"/>
</dbReference>
<dbReference type="Gene3D" id="3.30.700.10">
    <property type="entry name" value="Glycoprotein, Type 4 Pilin"/>
    <property type="match status" value="1"/>
</dbReference>
<sequence>MKVKSFSKQQAGFTLIELVVVIVILGILAVTAIPRFTDMSKDARIAAVNGMLGAVQSASTIAHAQALVSGQNGATGSITMEGTTVGLVNGYPSTATGILAAMATSTGFDTSTAGTFALKNSSGTAIANCNVTYAQPAALNGTPTIASVTTGC</sequence>
<feature type="transmembrane region" description="Helical" evidence="1">
    <location>
        <begin position="12"/>
        <end position="33"/>
    </location>
</feature>
<gene>
    <name evidence="2" type="ordered locus">HEAR1950</name>
</gene>
<name>A4G6G2_HERAR</name>
<evidence type="ECO:0000313" key="3">
    <source>
        <dbReference type="Proteomes" id="UP000006697"/>
    </source>
</evidence>
<dbReference type="HOGENOM" id="CLU_098637_3_2_4"/>
<organism evidence="2 3">
    <name type="scientific">Herminiimonas arsenicoxydans</name>
    <dbReference type="NCBI Taxonomy" id="204773"/>
    <lineage>
        <taxon>Bacteria</taxon>
        <taxon>Pseudomonadati</taxon>
        <taxon>Pseudomonadota</taxon>
        <taxon>Betaproteobacteria</taxon>
        <taxon>Burkholderiales</taxon>
        <taxon>Oxalobacteraceae</taxon>
        <taxon>Herminiimonas</taxon>
    </lineage>
</organism>
<dbReference type="PANTHER" id="PTHR30093">
    <property type="entry name" value="GENERAL SECRETION PATHWAY PROTEIN G"/>
    <property type="match status" value="1"/>
</dbReference>
<dbReference type="eggNOG" id="COG2165">
    <property type="taxonomic scope" value="Bacteria"/>
</dbReference>
<keyword evidence="3" id="KW-1185">Reference proteome</keyword>
<dbReference type="KEGG" id="har:HEAR1950"/>
<dbReference type="AlphaFoldDB" id="A4G6G2"/>
<dbReference type="SUPFAM" id="SSF54523">
    <property type="entry name" value="Pili subunits"/>
    <property type="match status" value="1"/>
</dbReference>
<accession>A4G6G2</accession>
<dbReference type="EMBL" id="CU207211">
    <property type="protein sequence ID" value="CAL62099.1"/>
    <property type="molecule type" value="Genomic_DNA"/>
</dbReference>
<protein>
    <submittedName>
        <fullName evidence="2">Mannose-sensitive hemagglutinin a MshA-like</fullName>
    </submittedName>
</protein>
<proteinExistence type="predicted"/>
<dbReference type="OrthoDB" id="8708750at2"/>
<dbReference type="PANTHER" id="PTHR30093:SF7">
    <property type="entry name" value="MSHA MAJOR PILIN SUBUNIT MSHA"/>
    <property type="match status" value="1"/>
</dbReference>
<dbReference type="STRING" id="204773.HEAR1950"/>
<keyword evidence="1" id="KW-0472">Membrane</keyword>
<keyword evidence="1" id="KW-1133">Transmembrane helix</keyword>
<evidence type="ECO:0000313" key="2">
    <source>
        <dbReference type="EMBL" id="CAL62099.1"/>
    </source>
</evidence>
<dbReference type="NCBIfam" id="TIGR02532">
    <property type="entry name" value="IV_pilin_GFxxxE"/>
    <property type="match status" value="1"/>
</dbReference>
<dbReference type="Proteomes" id="UP000006697">
    <property type="component" value="Chromosome"/>
</dbReference>
<dbReference type="InterPro" id="IPR012902">
    <property type="entry name" value="N_methyl_site"/>
</dbReference>
<keyword evidence="1" id="KW-0812">Transmembrane</keyword>
<dbReference type="PROSITE" id="PS00409">
    <property type="entry name" value="PROKAR_NTER_METHYL"/>
    <property type="match status" value="1"/>
</dbReference>
<evidence type="ECO:0000256" key="1">
    <source>
        <dbReference type="SAM" id="Phobius"/>
    </source>
</evidence>
<reference evidence="2 3" key="1">
    <citation type="journal article" date="2007" name="PLoS Genet.">
        <title>A tale of two oxidation states: bacterial colonization of arsenic-rich environments.</title>
        <authorList>
            <person name="Muller D."/>
            <person name="Medigue C."/>
            <person name="Koechler S."/>
            <person name="Barbe V."/>
            <person name="Barakat M."/>
            <person name="Talla E."/>
            <person name="Bonnefoy V."/>
            <person name="Krin E."/>
            <person name="Arsene-Ploetze F."/>
            <person name="Carapito C."/>
            <person name="Chandler M."/>
            <person name="Cournoyer B."/>
            <person name="Cruveiller S."/>
            <person name="Dossat C."/>
            <person name="Duval S."/>
            <person name="Heymann M."/>
            <person name="Leize E."/>
            <person name="Lieutaud A."/>
            <person name="Lievremont D."/>
            <person name="Makita Y."/>
            <person name="Mangenot S."/>
            <person name="Nitschke W."/>
            <person name="Ortet P."/>
            <person name="Perdrial N."/>
            <person name="Schoepp B."/>
            <person name="Siguier N."/>
            <person name="Simeonova D.D."/>
            <person name="Rouy Z."/>
            <person name="Segurens B."/>
            <person name="Turlin E."/>
            <person name="Vallenet D."/>
            <person name="Van Dorsselaer A."/>
            <person name="Weiss S."/>
            <person name="Weissenbach J."/>
            <person name="Lett M.C."/>
            <person name="Danchin A."/>
            <person name="Bertin P.N."/>
        </authorList>
    </citation>
    <scope>NUCLEOTIDE SEQUENCE [LARGE SCALE GENOMIC DNA]</scope>
    <source>
        <strain evidence="3">ULPAs1</strain>
    </source>
</reference>